<dbReference type="RefSeq" id="WP_105862391.1">
    <property type="nucleotide sequence ID" value="NZ_PUEJ01000004.1"/>
</dbReference>
<dbReference type="InterPro" id="IPR000847">
    <property type="entry name" value="LysR_HTH_N"/>
</dbReference>
<dbReference type="Proteomes" id="UP000237682">
    <property type="component" value="Unassembled WGS sequence"/>
</dbReference>
<dbReference type="Gene3D" id="3.40.190.10">
    <property type="entry name" value="Periplasmic binding protein-like II"/>
    <property type="match status" value="2"/>
</dbReference>
<dbReference type="EMBL" id="PUEJ01000004">
    <property type="protein sequence ID" value="PRH87460.1"/>
    <property type="molecule type" value="Genomic_DNA"/>
</dbReference>
<dbReference type="SUPFAM" id="SSF46785">
    <property type="entry name" value="Winged helix' DNA-binding domain"/>
    <property type="match status" value="1"/>
</dbReference>
<keyword evidence="4" id="KW-0238">DNA-binding</keyword>
<evidence type="ECO:0000256" key="3">
    <source>
        <dbReference type="ARBA" id="ARBA00023015"/>
    </source>
</evidence>
<reference evidence="7 8" key="1">
    <citation type="submission" date="2018-02" db="EMBL/GenBank/DDBJ databases">
        <title>Whole genome sequencing of endophytic bacterium.</title>
        <authorList>
            <person name="Eedara R."/>
            <person name="Podile A.R."/>
        </authorList>
    </citation>
    <scope>NUCLEOTIDE SEQUENCE [LARGE SCALE GENOMIC DNA]</scope>
    <source>
        <strain evidence="7 8">RP1T</strain>
    </source>
</reference>
<dbReference type="PANTHER" id="PTHR30118:SF15">
    <property type="entry name" value="TRANSCRIPTIONAL REGULATORY PROTEIN"/>
    <property type="match status" value="1"/>
</dbReference>
<sequence length="300" mass="32810">MSLPDFNLLITLDVLLTEGSVAGAARRLRLSPSAMSRTLARLRETTGDPLLVRAGRGLVPTPRALELRERVGPLVQAVESVLRPAEALDLKKLTRTFTLRNREGFVENFGADLIAHIREQAPGVTLRFVPKIDKESTPLRDGSVDLETGVIGDSTGPEVRAQALFRDRFVGVVRMGHPLSGAPITPARYAQASHVLISRRALYKGPDDGRLEALGLKPNIETIVSGFSEALALARATDLVATVPERSTGRLRAGMFCFPLPFALPEITISLLWHPRLDADPAHRWLRDCVRKVCIEQLAA</sequence>
<accession>A0A2S9QDT3</accession>
<keyword evidence="3" id="KW-0805">Transcription regulation</keyword>
<evidence type="ECO:0000256" key="1">
    <source>
        <dbReference type="ARBA" id="ARBA00009437"/>
    </source>
</evidence>
<dbReference type="GO" id="GO:0003677">
    <property type="term" value="F:DNA binding"/>
    <property type="evidence" value="ECO:0007669"/>
    <property type="project" value="UniProtKB-KW"/>
</dbReference>
<evidence type="ECO:0000313" key="7">
    <source>
        <dbReference type="EMBL" id="PRH87460.1"/>
    </source>
</evidence>
<keyword evidence="5" id="KW-0804">Transcription</keyword>
<gene>
    <name evidence="7" type="ORF">C5L14_12665</name>
</gene>
<dbReference type="InterPro" id="IPR036390">
    <property type="entry name" value="WH_DNA-bd_sf"/>
</dbReference>
<dbReference type="Gene3D" id="1.10.10.10">
    <property type="entry name" value="Winged helix-like DNA-binding domain superfamily/Winged helix DNA-binding domain"/>
    <property type="match status" value="1"/>
</dbReference>
<evidence type="ECO:0000259" key="6">
    <source>
        <dbReference type="PROSITE" id="PS50931"/>
    </source>
</evidence>
<protein>
    <submittedName>
        <fullName evidence="7">LysR family transcriptional regulator</fullName>
    </submittedName>
</protein>
<dbReference type="PROSITE" id="PS50931">
    <property type="entry name" value="HTH_LYSR"/>
    <property type="match status" value="1"/>
</dbReference>
<keyword evidence="8" id="KW-1185">Reference proteome</keyword>
<dbReference type="AlphaFoldDB" id="A0A2S9QDT3"/>
<keyword evidence="2" id="KW-0536">Nodulation</keyword>
<dbReference type="InterPro" id="IPR005119">
    <property type="entry name" value="LysR_subst-bd"/>
</dbReference>
<dbReference type="SUPFAM" id="SSF53850">
    <property type="entry name" value="Periplasmic binding protein-like II"/>
    <property type="match status" value="1"/>
</dbReference>
<evidence type="ECO:0000313" key="8">
    <source>
        <dbReference type="Proteomes" id="UP000237682"/>
    </source>
</evidence>
<proteinExistence type="inferred from homology"/>
<dbReference type="GO" id="GO:0003700">
    <property type="term" value="F:DNA-binding transcription factor activity"/>
    <property type="evidence" value="ECO:0007669"/>
    <property type="project" value="InterPro"/>
</dbReference>
<dbReference type="OrthoDB" id="8339333at2"/>
<dbReference type="InterPro" id="IPR036388">
    <property type="entry name" value="WH-like_DNA-bd_sf"/>
</dbReference>
<dbReference type="PANTHER" id="PTHR30118">
    <property type="entry name" value="HTH-TYPE TRANSCRIPTIONAL REGULATOR LEUO-RELATED"/>
    <property type="match status" value="1"/>
</dbReference>
<comment type="similarity">
    <text evidence="1">Belongs to the LysR transcriptional regulatory family.</text>
</comment>
<name>A0A2S9QDT3_9HYPH</name>
<dbReference type="Pfam" id="PF03466">
    <property type="entry name" value="LysR_substrate"/>
    <property type="match status" value="1"/>
</dbReference>
<evidence type="ECO:0000256" key="4">
    <source>
        <dbReference type="ARBA" id="ARBA00023125"/>
    </source>
</evidence>
<evidence type="ECO:0000256" key="5">
    <source>
        <dbReference type="ARBA" id="ARBA00023163"/>
    </source>
</evidence>
<dbReference type="Pfam" id="PF00126">
    <property type="entry name" value="HTH_1"/>
    <property type="match status" value="1"/>
</dbReference>
<dbReference type="CDD" id="cd08460">
    <property type="entry name" value="PBP2_DntR_like_1"/>
    <property type="match status" value="1"/>
</dbReference>
<evidence type="ECO:0000256" key="2">
    <source>
        <dbReference type="ARBA" id="ARBA00022458"/>
    </source>
</evidence>
<comment type="caution">
    <text evidence="7">The sequence shown here is derived from an EMBL/GenBank/DDBJ whole genome shotgun (WGS) entry which is preliminary data.</text>
</comment>
<feature type="domain" description="HTH lysR-type" evidence="6">
    <location>
        <begin position="4"/>
        <end position="61"/>
    </location>
</feature>
<organism evidence="7 8">
    <name type="scientific">Labrys okinawensis</name>
    <dbReference type="NCBI Taxonomy" id="346911"/>
    <lineage>
        <taxon>Bacteria</taxon>
        <taxon>Pseudomonadati</taxon>
        <taxon>Pseudomonadota</taxon>
        <taxon>Alphaproteobacteria</taxon>
        <taxon>Hyphomicrobiales</taxon>
        <taxon>Xanthobacteraceae</taxon>
        <taxon>Labrys</taxon>
    </lineage>
</organism>
<dbReference type="InterPro" id="IPR050389">
    <property type="entry name" value="LysR-type_TF"/>
</dbReference>